<dbReference type="InterPro" id="IPR039905">
    <property type="entry name" value="CD2BP2/Lin1"/>
</dbReference>
<dbReference type="PANTHER" id="PTHR13138">
    <property type="entry name" value="PROTEIN LIN1"/>
    <property type="match status" value="1"/>
</dbReference>
<sequence>MESKRSKTGPLSWVSGGQLGFNESIQGAGTLMLKRAVVEILQEGENVTKALKRLRPAPTGAASRRAGGKRARELEENRRAAEKLENELCGRDEEVAQAQAEARRQFDRLTEAASELMDHGFEDIYQQSREEVEASIGECAFPLHIHTNDSMLAISSA</sequence>
<feature type="region of interest" description="Disordered" evidence="1">
    <location>
        <begin position="55"/>
        <end position="77"/>
    </location>
</feature>
<reference evidence="2 3" key="1">
    <citation type="journal article" date="2024" name="Nat. Commun.">
        <title>Phylogenomics reveals the evolutionary origins of lichenization in chlorophyte algae.</title>
        <authorList>
            <person name="Puginier C."/>
            <person name="Libourel C."/>
            <person name="Otte J."/>
            <person name="Skaloud P."/>
            <person name="Haon M."/>
            <person name="Grisel S."/>
            <person name="Petersen M."/>
            <person name="Berrin J.G."/>
            <person name="Delaux P.M."/>
            <person name="Dal Grande F."/>
            <person name="Keller J."/>
        </authorList>
    </citation>
    <scope>NUCLEOTIDE SEQUENCE [LARGE SCALE GENOMIC DNA]</scope>
    <source>
        <strain evidence="2 3">SAG 245.80</strain>
    </source>
</reference>
<name>A0AAW1S8E5_9CHLO</name>
<evidence type="ECO:0000313" key="3">
    <source>
        <dbReference type="Proteomes" id="UP001445335"/>
    </source>
</evidence>
<evidence type="ECO:0000256" key="1">
    <source>
        <dbReference type="SAM" id="MobiDB-lite"/>
    </source>
</evidence>
<dbReference type="PANTHER" id="PTHR13138:SF3">
    <property type="entry name" value="CD2 ANTIGEN CYTOPLASMIC TAIL-BINDING PROTEIN 2"/>
    <property type="match status" value="1"/>
</dbReference>
<accession>A0AAW1S8E5</accession>
<keyword evidence="3" id="KW-1185">Reference proteome</keyword>
<dbReference type="EMBL" id="JALJOU010000008">
    <property type="protein sequence ID" value="KAK9842277.1"/>
    <property type="molecule type" value="Genomic_DNA"/>
</dbReference>
<gene>
    <name evidence="2" type="ORF">WJX81_004215</name>
</gene>
<comment type="caution">
    <text evidence="2">The sequence shown here is derived from an EMBL/GenBank/DDBJ whole genome shotgun (WGS) entry which is preliminary data.</text>
</comment>
<dbReference type="Proteomes" id="UP001445335">
    <property type="component" value="Unassembled WGS sequence"/>
</dbReference>
<evidence type="ECO:0000313" key="2">
    <source>
        <dbReference type="EMBL" id="KAK9842277.1"/>
    </source>
</evidence>
<protein>
    <submittedName>
        <fullName evidence="2">Uncharacterized protein</fullName>
    </submittedName>
</protein>
<dbReference type="GO" id="GO:0005682">
    <property type="term" value="C:U5 snRNP"/>
    <property type="evidence" value="ECO:0007669"/>
    <property type="project" value="InterPro"/>
</dbReference>
<dbReference type="AlphaFoldDB" id="A0AAW1S8E5"/>
<proteinExistence type="predicted"/>
<organism evidence="2 3">
    <name type="scientific">Elliptochloris bilobata</name>
    <dbReference type="NCBI Taxonomy" id="381761"/>
    <lineage>
        <taxon>Eukaryota</taxon>
        <taxon>Viridiplantae</taxon>
        <taxon>Chlorophyta</taxon>
        <taxon>core chlorophytes</taxon>
        <taxon>Trebouxiophyceae</taxon>
        <taxon>Trebouxiophyceae incertae sedis</taxon>
        <taxon>Elliptochloris clade</taxon>
        <taxon>Elliptochloris</taxon>
    </lineage>
</organism>